<protein>
    <submittedName>
        <fullName evidence="1">Uncharacterized protein</fullName>
    </submittedName>
</protein>
<organism evidence="1 2">
    <name type="scientific">Wickerhamomyces pijperi</name>
    <name type="common">Yeast</name>
    <name type="synonym">Pichia pijperi</name>
    <dbReference type="NCBI Taxonomy" id="599730"/>
    <lineage>
        <taxon>Eukaryota</taxon>
        <taxon>Fungi</taxon>
        <taxon>Dikarya</taxon>
        <taxon>Ascomycota</taxon>
        <taxon>Saccharomycotina</taxon>
        <taxon>Saccharomycetes</taxon>
        <taxon>Phaffomycetales</taxon>
        <taxon>Wickerhamomycetaceae</taxon>
        <taxon>Wickerhamomyces</taxon>
    </lineage>
</organism>
<dbReference type="EMBL" id="JAEUBG010003037">
    <property type="protein sequence ID" value="KAH3683588.1"/>
    <property type="molecule type" value="Genomic_DNA"/>
</dbReference>
<gene>
    <name evidence="1" type="ORF">WICPIJ_005435</name>
</gene>
<comment type="caution">
    <text evidence="1">The sequence shown here is derived from an EMBL/GenBank/DDBJ whole genome shotgun (WGS) entry which is preliminary data.</text>
</comment>
<evidence type="ECO:0000313" key="1">
    <source>
        <dbReference type="EMBL" id="KAH3683588.1"/>
    </source>
</evidence>
<reference evidence="1" key="2">
    <citation type="submission" date="2021-01" db="EMBL/GenBank/DDBJ databases">
        <authorList>
            <person name="Schikora-Tamarit M.A."/>
        </authorList>
    </citation>
    <scope>NUCLEOTIDE SEQUENCE</scope>
    <source>
        <strain evidence="1">CBS2887</strain>
    </source>
</reference>
<dbReference type="AlphaFoldDB" id="A0A9P8Q3Y0"/>
<keyword evidence="2" id="KW-1185">Reference proteome</keyword>
<sequence length="84" mass="9708">MPQKEDVTIEPEPDLSRLVPYQQRPHMGGVIGKRCLSVPVGLRSSNETLDSVWMLNHDMMMVEAEWDFGEYRHCNPLKVPCLLR</sequence>
<reference evidence="1" key="1">
    <citation type="journal article" date="2021" name="Open Biol.">
        <title>Shared evolutionary footprints suggest mitochondrial oxidative damage underlies multiple complex I losses in fungi.</title>
        <authorList>
            <person name="Schikora-Tamarit M.A."/>
            <person name="Marcet-Houben M."/>
            <person name="Nosek J."/>
            <person name="Gabaldon T."/>
        </authorList>
    </citation>
    <scope>NUCLEOTIDE SEQUENCE</scope>
    <source>
        <strain evidence="1">CBS2887</strain>
    </source>
</reference>
<evidence type="ECO:0000313" key="2">
    <source>
        <dbReference type="Proteomes" id="UP000774326"/>
    </source>
</evidence>
<dbReference type="Proteomes" id="UP000774326">
    <property type="component" value="Unassembled WGS sequence"/>
</dbReference>
<name>A0A9P8Q3Y0_WICPI</name>
<proteinExistence type="predicted"/>
<accession>A0A9P8Q3Y0</accession>